<dbReference type="EMBL" id="FN543093">
    <property type="protein sequence ID" value="CBA30443.1"/>
    <property type="molecule type" value="Genomic_DNA"/>
</dbReference>
<keyword evidence="7" id="KW-1185">Reference proteome</keyword>
<comment type="similarity">
    <text evidence="1">Belongs to the metallo-beta-lactamase superfamily.</text>
</comment>
<reference evidence="7" key="2">
    <citation type="journal article" date="2011" name="J. Bacteriol.">
        <title>Complete genome sequence of Cronobacter turicensis LMG 23827, a food-borne pathogen causing deaths in neonates.</title>
        <authorList>
            <person name="Stephan R."/>
            <person name="Lehner A."/>
            <person name="Tischler P."/>
            <person name="Rattei T."/>
        </authorList>
    </citation>
    <scope>NUCLEOTIDE SEQUENCE [LARGE SCALE GENOMIC DNA]</scope>
    <source>
        <strain evidence="7">DSM 18703 / CCUG 55852 / LMG 23827 / z3032</strain>
    </source>
</reference>
<evidence type="ECO:0000313" key="6">
    <source>
        <dbReference type="EMBL" id="CBA30443.1"/>
    </source>
</evidence>
<dbReference type="Pfam" id="PF00753">
    <property type="entry name" value="Lactamase_B"/>
    <property type="match status" value="1"/>
</dbReference>
<dbReference type="PATRIC" id="fig|693216.3.peg.1822"/>
<dbReference type="GO" id="GO:0016787">
    <property type="term" value="F:hydrolase activity"/>
    <property type="evidence" value="ECO:0007669"/>
    <property type="project" value="UniProtKB-KW"/>
</dbReference>
<dbReference type="AlphaFoldDB" id="C9Y2W7"/>
<dbReference type="Proteomes" id="UP000002069">
    <property type="component" value="Chromosome"/>
</dbReference>
<dbReference type="InterPro" id="IPR036866">
    <property type="entry name" value="RibonucZ/Hydroxyglut_hydro"/>
</dbReference>
<keyword evidence="2" id="KW-0479">Metal-binding</keyword>
<reference evidence="6 7" key="1">
    <citation type="journal article" date="2010" name="J. Bacteriol.">
        <title>Complete Genome Sequence of Cronobacter turicensis LMG 23827, a foodborne pathogen causing deaths in neonates.</title>
        <authorList>
            <person name="Stephan R."/>
            <person name="Lehner A."/>
            <person name="Tischler P."/>
            <person name="Rattei T."/>
        </authorList>
    </citation>
    <scope>NUCLEOTIDE SEQUENCE [LARGE SCALE GENOMIC DNA]</scope>
    <source>
        <strain evidence="7">DSM 18703 / CCUG 55852 / LMG 23827 / z3032</strain>
    </source>
</reference>
<sequence length="283" mass="30416">MPEIHMEGHAFSSRQVGDYQVTALFDGTMAVGFELLAGIDATAAEEIQKSHGVSAPATIDISGYLIRGRGRVMLVDAGTDGRNNAGGGLPDALRALGVAPEDIDTLLLTHGHPDHLGGLLREDGAPAYPHAALCLHPAEAAFWQDEARLMAANERTQRNILLARRTLDGYAPRLRFTDDADIAPGIRAVPLPGHTPGHTGFRIDSGGQRLLIWGDIVHYPFIQTAHPSVTVAFDHDPAQAEATRRTLLAQAAREHLLIAGMHTGRQGFAYVRKADDGYRLIPA</sequence>
<feature type="domain" description="Metallo-beta-lactamase" evidence="5">
    <location>
        <begin position="60"/>
        <end position="262"/>
    </location>
</feature>
<evidence type="ECO:0000313" key="7">
    <source>
        <dbReference type="Proteomes" id="UP000002069"/>
    </source>
</evidence>
<proteinExistence type="inferred from homology"/>
<accession>C9Y2W7</accession>
<evidence type="ECO:0000256" key="3">
    <source>
        <dbReference type="ARBA" id="ARBA00022801"/>
    </source>
</evidence>
<dbReference type="HOGENOM" id="CLU_056519_0_1_6"/>
<dbReference type="InterPro" id="IPR051013">
    <property type="entry name" value="MBL_superfamily_lactonases"/>
</dbReference>
<name>C9Y2W7_CROTZ</name>
<dbReference type="SMART" id="SM00849">
    <property type="entry name" value="Lactamase_B"/>
    <property type="match status" value="1"/>
</dbReference>
<dbReference type="Gene3D" id="3.60.15.10">
    <property type="entry name" value="Ribonuclease Z/Hydroxyacylglutathione hydrolase-like"/>
    <property type="match status" value="1"/>
</dbReference>
<evidence type="ECO:0000256" key="1">
    <source>
        <dbReference type="ARBA" id="ARBA00007749"/>
    </source>
</evidence>
<evidence type="ECO:0000256" key="2">
    <source>
        <dbReference type="ARBA" id="ARBA00022723"/>
    </source>
</evidence>
<organism evidence="6 7">
    <name type="scientific">Cronobacter turicensis (strain DSM 18703 / CCUG 55852 / LMG 23827 / z3032)</name>
    <dbReference type="NCBI Taxonomy" id="693216"/>
    <lineage>
        <taxon>Bacteria</taxon>
        <taxon>Pseudomonadati</taxon>
        <taxon>Pseudomonadota</taxon>
        <taxon>Gammaproteobacteria</taxon>
        <taxon>Enterobacterales</taxon>
        <taxon>Enterobacteriaceae</taxon>
        <taxon>Cronobacter</taxon>
    </lineage>
</organism>
<dbReference type="PANTHER" id="PTHR42978">
    <property type="entry name" value="QUORUM-QUENCHING LACTONASE YTNP-RELATED-RELATED"/>
    <property type="match status" value="1"/>
</dbReference>
<protein>
    <recommendedName>
        <fullName evidence="5">Metallo-beta-lactamase domain-containing protein</fullName>
    </recommendedName>
</protein>
<dbReference type="InterPro" id="IPR001279">
    <property type="entry name" value="Metallo-B-lactamas"/>
</dbReference>
<gene>
    <name evidence="6" type="ordered locus">Ctu_19180</name>
</gene>
<evidence type="ECO:0000259" key="5">
    <source>
        <dbReference type="SMART" id="SM00849"/>
    </source>
</evidence>
<dbReference type="KEGG" id="ctu:CTU_19180"/>
<dbReference type="SUPFAM" id="SSF56281">
    <property type="entry name" value="Metallo-hydrolase/oxidoreductase"/>
    <property type="match status" value="1"/>
</dbReference>
<dbReference type="CDD" id="cd07720">
    <property type="entry name" value="OPHC2-like_MBL-fold"/>
    <property type="match status" value="1"/>
</dbReference>
<keyword evidence="3 6" id="KW-0378">Hydrolase</keyword>
<dbReference type="PANTHER" id="PTHR42978:SF6">
    <property type="entry name" value="QUORUM-QUENCHING LACTONASE YTNP-RELATED"/>
    <property type="match status" value="1"/>
</dbReference>
<keyword evidence="4" id="KW-0862">Zinc</keyword>
<evidence type="ECO:0000256" key="4">
    <source>
        <dbReference type="ARBA" id="ARBA00022833"/>
    </source>
</evidence>
<dbReference type="GO" id="GO:0046872">
    <property type="term" value="F:metal ion binding"/>
    <property type="evidence" value="ECO:0007669"/>
    <property type="project" value="UniProtKB-KW"/>
</dbReference>